<feature type="domain" description="Amidohydrolase-related" evidence="1">
    <location>
        <begin position="102"/>
        <end position="445"/>
    </location>
</feature>
<evidence type="ECO:0000259" key="1">
    <source>
        <dbReference type="Pfam" id="PF01979"/>
    </source>
</evidence>
<dbReference type="Gene3D" id="2.30.40.10">
    <property type="entry name" value="Urease, subunit C, domain 1"/>
    <property type="match status" value="1"/>
</dbReference>
<accession>A0A2S7T707</accession>
<gene>
    <name evidence="2" type="ORF">BST99_06120</name>
</gene>
<comment type="caution">
    <text evidence="2">The sequence shown here is derived from an EMBL/GenBank/DDBJ whole genome shotgun (WGS) entry which is preliminary data.</text>
</comment>
<dbReference type="InterPro" id="IPR032466">
    <property type="entry name" value="Metal_Hydrolase"/>
</dbReference>
<dbReference type="Gene3D" id="1.20.58.520">
    <property type="entry name" value="Amidohydrolase"/>
    <property type="match status" value="1"/>
</dbReference>
<evidence type="ECO:0000313" key="2">
    <source>
        <dbReference type="EMBL" id="PQJ15371.1"/>
    </source>
</evidence>
<organism evidence="2 3">
    <name type="scientific">Aureicoccus marinus</name>
    <dbReference type="NCBI Taxonomy" id="754435"/>
    <lineage>
        <taxon>Bacteria</taxon>
        <taxon>Pseudomonadati</taxon>
        <taxon>Bacteroidota</taxon>
        <taxon>Flavobacteriia</taxon>
        <taxon>Flavobacteriales</taxon>
        <taxon>Flavobacteriaceae</taxon>
        <taxon>Aureicoccus</taxon>
    </lineage>
</organism>
<dbReference type="AlphaFoldDB" id="A0A2S7T707"/>
<dbReference type="PANTHER" id="PTHR43135">
    <property type="entry name" value="ALPHA-D-RIBOSE 1-METHYLPHOSPHONATE 5-TRIPHOSPHATE DIPHOSPHATASE"/>
    <property type="match status" value="1"/>
</dbReference>
<sequence length="464" mass="52492">MRNRVSILFIPLLFLSCIKEVTVNGLIITKVNVVDVKTGAILEDQDIYIFEDKISDILPHDPLTVFKSKTIDGSGKYAIPGLWDMHHHIFSWDWQKNLNTSMGITGLRNMHGGEMVSEVRKERKDGFFRGFEFLYSGPITDGPGENWPGTVVVSTPDEGRKAVQEQFQKGYDFVKVYNFLDRATYLAISDECKKLGVDFAGHIPSDVSAIEAMAAGQKSIEHMVPLELAHENPDITKTFNSESSKSLTYGELATAFLKGYDPNKFQRVLDATKNSETWFCPTLICLEKMAYKNDSTLKVDPRLKYVPKEELDYWFGEVTEFGTPEYLQTKEEHLMAEQELHKLTKSALKPMLDNGTRFLAGTDVGNPHVFPGYGVHEELQLFVEAGFTELEALQTATLNPAIYAEREDQLGTLEKWKIANILLLDANPLDDITNTQKIHGLVRRGEYLDRTSLDSLKIDYSKEQ</sequence>
<dbReference type="Gene3D" id="3.30.110.90">
    <property type="entry name" value="Amidohydrolase"/>
    <property type="match status" value="1"/>
</dbReference>
<dbReference type="SUPFAM" id="SSF51338">
    <property type="entry name" value="Composite domain of metallo-dependent hydrolases"/>
    <property type="match status" value="1"/>
</dbReference>
<dbReference type="SUPFAM" id="SSF51556">
    <property type="entry name" value="Metallo-dependent hydrolases"/>
    <property type="match status" value="1"/>
</dbReference>
<dbReference type="InterPro" id="IPR051781">
    <property type="entry name" value="Metallo-dep_Hydrolase"/>
</dbReference>
<name>A0A2S7T707_9FLAO</name>
<dbReference type="EMBL" id="MQVX01000001">
    <property type="protein sequence ID" value="PQJ15371.1"/>
    <property type="molecule type" value="Genomic_DNA"/>
</dbReference>
<reference evidence="3" key="1">
    <citation type="submission" date="2016-11" db="EMBL/GenBank/DDBJ databases">
        <title>Trade-off between light-utilization and light-protection in marine flavobacteria.</title>
        <authorList>
            <person name="Kumagai Y."/>
            <person name="Yoshizawa S."/>
            <person name="Kogure K."/>
        </authorList>
    </citation>
    <scope>NUCLEOTIDE SEQUENCE [LARGE SCALE GENOMIC DNA]</scope>
    <source>
        <strain evidence="3">SG-18</strain>
    </source>
</reference>
<dbReference type="Proteomes" id="UP000239366">
    <property type="component" value="Unassembled WGS sequence"/>
</dbReference>
<dbReference type="PROSITE" id="PS51257">
    <property type="entry name" value="PROKAR_LIPOPROTEIN"/>
    <property type="match status" value="1"/>
</dbReference>
<dbReference type="RefSeq" id="WP_105001022.1">
    <property type="nucleotide sequence ID" value="NZ_MQVX01000001.1"/>
</dbReference>
<dbReference type="GO" id="GO:0016810">
    <property type="term" value="F:hydrolase activity, acting on carbon-nitrogen (but not peptide) bonds"/>
    <property type="evidence" value="ECO:0007669"/>
    <property type="project" value="InterPro"/>
</dbReference>
<dbReference type="Pfam" id="PF01979">
    <property type="entry name" value="Amidohydro_1"/>
    <property type="match status" value="1"/>
</dbReference>
<dbReference type="PANTHER" id="PTHR43135:SF3">
    <property type="entry name" value="ALPHA-D-RIBOSE 1-METHYLPHOSPHONATE 5-TRIPHOSPHATE DIPHOSPHATASE"/>
    <property type="match status" value="1"/>
</dbReference>
<proteinExistence type="predicted"/>
<dbReference type="OrthoDB" id="9797498at2"/>
<dbReference type="Gene3D" id="3.40.50.10910">
    <property type="entry name" value="Amidohydrolase"/>
    <property type="match status" value="1"/>
</dbReference>
<dbReference type="InterPro" id="IPR006680">
    <property type="entry name" value="Amidohydro-rel"/>
</dbReference>
<dbReference type="InterPro" id="IPR011059">
    <property type="entry name" value="Metal-dep_hydrolase_composite"/>
</dbReference>
<protein>
    <recommendedName>
        <fullName evidence="1">Amidohydrolase-related domain-containing protein</fullName>
    </recommendedName>
</protein>
<keyword evidence="3" id="KW-1185">Reference proteome</keyword>
<evidence type="ECO:0000313" key="3">
    <source>
        <dbReference type="Proteomes" id="UP000239366"/>
    </source>
</evidence>